<dbReference type="PANTHER" id="PTHR42852:SF6">
    <property type="entry name" value="THIOL:DISULFIDE INTERCHANGE PROTEIN DSBE"/>
    <property type="match status" value="1"/>
</dbReference>
<dbReference type="InterPro" id="IPR000866">
    <property type="entry name" value="AhpC/TSA"/>
</dbReference>
<dbReference type="GO" id="GO:0030313">
    <property type="term" value="C:cell envelope"/>
    <property type="evidence" value="ECO:0007669"/>
    <property type="project" value="UniProtKB-SubCell"/>
</dbReference>
<dbReference type="Gene3D" id="3.40.30.10">
    <property type="entry name" value="Glutaredoxin"/>
    <property type="match status" value="1"/>
</dbReference>
<dbReference type="EMBL" id="NWGY01000008">
    <property type="protein sequence ID" value="MDV3663809.1"/>
    <property type="molecule type" value="Genomic_DNA"/>
</dbReference>
<reference evidence="6" key="8">
    <citation type="journal article" date="2018" name="J. ISSAAS">
        <title>In Silico Identification of Three Types of Integrative and Conjugative Elements (ICEs) in Elizabethkingia anophelis Strains Isolated from Around the World.</title>
        <authorList>
            <person name="Xu J."/>
            <person name="Pei D."/>
            <person name="Nicholson A."/>
            <person name="Lan Y."/>
            <person name="Xia Q."/>
        </authorList>
    </citation>
    <scope>NUCLEOTIDE SEQUENCE</scope>
</reference>
<dbReference type="RefSeq" id="WP_080666748.1">
    <property type="nucleotide sequence ID" value="NZ_AP022313.1"/>
</dbReference>
<evidence type="ECO:0000313" key="6">
    <source>
        <dbReference type="EMBL" id="DAC74850.1"/>
    </source>
</evidence>
<dbReference type="EMBL" id="BK010625">
    <property type="protein sequence ID" value="DAC76485.1"/>
    <property type="molecule type" value="Genomic_DNA"/>
</dbReference>
<dbReference type="PROSITE" id="PS51352">
    <property type="entry name" value="THIOREDOXIN_2"/>
    <property type="match status" value="1"/>
</dbReference>
<reference evidence="6" key="1">
    <citation type="journal article" date="2014" name="Genome Biol. Evol.">
        <title>Comparative genomic analysis of malaria mosquito vector-associated novel pathogen Elizabethkingia anophelis.</title>
        <authorList>
            <person name="Teo J."/>
            <person name="Tan S.Y."/>
            <person name="Liu Y."/>
            <person name="Tay M."/>
            <person name="Ding Y."/>
            <person name="Li Y."/>
            <person name="Kjelleberg S."/>
            <person name="Givskov M."/>
            <person name="Lin R.T."/>
            <person name="Yang L."/>
        </authorList>
    </citation>
    <scope>NUCLEOTIDE SEQUENCE</scope>
</reference>
<evidence type="ECO:0000313" key="8">
    <source>
        <dbReference type="EMBL" id="DAC76485.1"/>
    </source>
</evidence>
<reference evidence="6" key="3">
    <citation type="journal article" date="2016" name="Genome Announc.">
        <title>Complete Genome Sequences of Four Strains from the 2015-2016 Elizabethkingia anophelis Outbreak.</title>
        <authorList>
            <person name="Nicholson A.C."/>
            <person name="Whitney A.M."/>
            <person name="Emery B.D."/>
            <person name="Bell M.E."/>
            <person name="Gartin J.T."/>
            <person name="Humrighouse B.W."/>
            <person name="Loparev V.N."/>
            <person name="Batra D."/>
            <person name="Sheth M."/>
            <person name="Rowe L.A."/>
            <person name="Juieng P."/>
            <person name="Knipe K."/>
            <person name="Gulvik C."/>
            <person name="McQuiston J.R."/>
        </authorList>
    </citation>
    <scope>NUCLEOTIDE SEQUENCE</scope>
</reference>
<reference evidence="6" key="7">
    <citation type="journal article" date="2017" name="Sci. Rep.">
        <title>Genomic features, phylogenetic relationships, and comparative genomics of Elizabethkingia anophelis strain EM361-97 isolated in Taiwan.</title>
        <authorList>
            <person name="Lin J.N."/>
            <person name="Lai C.H."/>
            <person name="Yang C.H."/>
            <person name="Huang Y.H."/>
            <person name="Lin H.H."/>
        </authorList>
    </citation>
    <scope>NUCLEOTIDE SEQUENCE</scope>
</reference>
<dbReference type="PANTHER" id="PTHR42852">
    <property type="entry name" value="THIOL:DISULFIDE INTERCHANGE PROTEIN DSBE"/>
    <property type="match status" value="1"/>
</dbReference>
<evidence type="ECO:0000256" key="3">
    <source>
        <dbReference type="ARBA" id="ARBA00023157"/>
    </source>
</evidence>
<dbReference type="Proteomes" id="UP001189000">
    <property type="component" value="Unassembled WGS sequence"/>
</dbReference>
<evidence type="ECO:0000256" key="1">
    <source>
        <dbReference type="ARBA" id="ARBA00004196"/>
    </source>
</evidence>
<reference evidence="6" key="4">
    <citation type="journal article" date="2016" name="Sci. Rep.">
        <title>Genomic epidemiology and global diversity of the emerging bacterial pathogen Elizabethkingia anophelis.</title>
        <authorList>
            <person name="Breurec S."/>
            <person name="Criscuolo A."/>
            <person name="Diancourt L."/>
            <person name="Rendueles O."/>
            <person name="Vandenbogaert M."/>
            <person name="Passet V."/>
            <person name="Caro V."/>
            <person name="Rocha E.P."/>
            <person name="Touchon M."/>
            <person name="Brisse S."/>
        </authorList>
    </citation>
    <scope>NUCLEOTIDE SEQUENCE</scope>
</reference>
<dbReference type="AlphaFoldDB" id="A0A455ZDN0"/>
<comment type="subcellular location">
    <subcellularLocation>
        <location evidence="1">Cell envelope</location>
    </subcellularLocation>
</comment>
<evidence type="ECO:0000256" key="4">
    <source>
        <dbReference type="ARBA" id="ARBA00023284"/>
    </source>
</evidence>
<reference evidence="6" key="6">
    <citation type="journal article" date="2017" name="Nat. Commun.">
        <title>Evolutionary dynamics and genomic features of the Elizabethkingia anophelis 2015 to 2016 Wisconsin outbreak strain.</title>
        <authorList>
            <person name="Perrin A."/>
            <person name="Larsonneur E."/>
            <person name="Nicholson A.C."/>
            <person name="Edwards D.J."/>
            <person name="Gundlach K.M."/>
            <person name="Whitney A.M."/>
            <person name="Gulvik C.A."/>
            <person name="Bell M.E."/>
            <person name="Rendueles O."/>
            <person name="Cury J."/>
            <person name="Hugon P."/>
            <person name="Clermont D."/>
            <person name="Enouf V."/>
            <person name="Loparev V."/>
            <person name="Juieng P."/>
            <person name="Monson T."/>
            <person name="Warshauer D."/>
            <person name="Elbadawi L.I."/>
            <person name="Walters M.S."/>
            <person name="Crist M.B."/>
            <person name="Noble-Wang J."/>
            <person name="Borlaug G."/>
            <person name="Rocha E.P.C."/>
            <person name="Criscuolo A."/>
            <person name="Touchon M."/>
            <person name="Davis J.P."/>
            <person name="Holt K.E."/>
            <person name="McQuiston J.R."/>
            <person name="Brisse S."/>
        </authorList>
    </citation>
    <scope>NUCLEOTIDE SEQUENCE</scope>
</reference>
<dbReference type="InterPro" id="IPR013766">
    <property type="entry name" value="Thioredoxin_domain"/>
</dbReference>
<dbReference type="SUPFAM" id="SSF52833">
    <property type="entry name" value="Thioredoxin-like"/>
    <property type="match status" value="1"/>
</dbReference>
<dbReference type="EMBL" id="BK010594">
    <property type="protein sequence ID" value="DAC74850.1"/>
    <property type="molecule type" value="Genomic_DNA"/>
</dbReference>
<evidence type="ECO:0000256" key="2">
    <source>
        <dbReference type="ARBA" id="ARBA00022748"/>
    </source>
</evidence>
<dbReference type="GO" id="GO:0016491">
    <property type="term" value="F:oxidoreductase activity"/>
    <property type="evidence" value="ECO:0007669"/>
    <property type="project" value="InterPro"/>
</dbReference>
<reference evidence="6" key="5">
    <citation type="journal article" date="2017" name="Genome Announc.">
        <title>Complete Circularized Genome Sequences of Four Strains of Elizabethkingia anophelis, Including Two Novel Strains Isolated from Wild-Caught Anopheles sinensis.</title>
        <authorList>
            <person name="Pei D."/>
            <person name="Nicholson A.C."/>
            <person name="Jiang J."/>
            <person name="Chen H."/>
            <person name="Whitney A.M."/>
            <person name="Villarma A."/>
            <person name="Bell M."/>
            <person name="Humrighouse B."/>
            <person name="Rowe L.A."/>
            <person name="Sheth M."/>
            <person name="Batra D."/>
            <person name="Juieng P."/>
            <person name="Loparev V.N."/>
            <person name="McQuiston J.R."/>
            <person name="Lan Y."/>
            <person name="Ma Y."/>
            <person name="Xu J."/>
        </authorList>
    </citation>
    <scope>NUCLEOTIDE SEQUENCE</scope>
</reference>
<keyword evidence="2" id="KW-0201">Cytochrome c-type biogenesis</keyword>
<organism evidence="6">
    <name type="scientific">Elizabethkingia anophelis</name>
    <dbReference type="NCBI Taxonomy" id="1117645"/>
    <lineage>
        <taxon>Bacteria</taxon>
        <taxon>Pseudomonadati</taxon>
        <taxon>Bacteroidota</taxon>
        <taxon>Flavobacteriia</taxon>
        <taxon>Flavobacteriales</taxon>
        <taxon>Weeksellaceae</taxon>
        <taxon>Elizabethkingia</taxon>
    </lineage>
</organism>
<protein>
    <submittedName>
        <fullName evidence="8 9">Thioredoxin</fullName>
    </submittedName>
</protein>
<evidence type="ECO:0000313" key="7">
    <source>
        <dbReference type="EMBL" id="DAC75848.1"/>
    </source>
</evidence>
<dbReference type="CDD" id="cd02966">
    <property type="entry name" value="TlpA_like_family"/>
    <property type="match status" value="1"/>
</dbReference>
<gene>
    <name evidence="6" type="primary">ICEEaI(7)_NUH11_85152_86441</name>
    <name evidence="7" type="synonym">ICEEaIII(11)_NUH6_8604_9893</name>
    <name evidence="8" type="synonym">ICEEaIII(7)_NUHP1_26887_28176</name>
    <name evidence="9" type="ORF">CMU51_07020</name>
</gene>
<reference evidence="6" key="2">
    <citation type="journal article" date="2014" name="PLoS ONE">
        <title>Insights from the genome annotation of Elizabethkingia anophelis from the malaria vector Anopheles gambiae.</title>
        <authorList>
            <person name="Kukutla P."/>
            <person name="Lindberg B.G."/>
            <person name="Pei D."/>
            <person name="Rayl M."/>
            <person name="Yu W."/>
            <person name="Steritz M."/>
            <person name="Faye I."/>
            <person name="Xu J."/>
        </authorList>
    </citation>
    <scope>NUCLEOTIDE SEQUENCE</scope>
</reference>
<sequence length="429" mass="48568">MKNFFCRGRVSLILAITVATSAYSQKKSLKIGDAVPNSVWTAPMEVVNHPQKTIKLSEDKNKLILLDFWNTWCSACLANFPKMEELQKQFGDKIKILAVSNQDRATLEKFFASKNGQRYKGVLSVTGDQLFHNLFPHTAVPYIIWIKDGKVFNTTDSGQVSEATLLEALKGGESSLQTVIQIDRKRPLMLSENFELEKLAHLKGYNLFVKGRIRAITYGSGFHRDGQVVYGRQFTNFSLMNIYKGISYELFEKFGDQFTDKRLINLVNKPEEIDFDTTKSGDFDKLYSIEYIVPKEQADSLYDKMLRNVNENSDYTASIEKRQVKCLILKRTSNQDKIATKGGETVDQFFKTPSVLKNATIGHLISGLNATGETTSLPVIDETGYRGNIDLQFSNSSDLKTLQHELGKYDLALVEETRTIPMLVVKDKK</sequence>
<dbReference type="InterPro" id="IPR036249">
    <property type="entry name" value="Thioredoxin-like_sf"/>
</dbReference>
<accession>A0A455ZDN0</accession>
<keyword evidence="4" id="KW-0676">Redox-active center</keyword>
<dbReference type="Pfam" id="PF00578">
    <property type="entry name" value="AhpC-TSA"/>
    <property type="match status" value="1"/>
</dbReference>
<dbReference type="GO" id="GO:0016209">
    <property type="term" value="F:antioxidant activity"/>
    <property type="evidence" value="ECO:0007669"/>
    <property type="project" value="InterPro"/>
</dbReference>
<proteinExistence type="predicted"/>
<evidence type="ECO:0000313" key="9">
    <source>
        <dbReference type="EMBL" id="MDV3663809.1"/>
    </source>
</evidence>
<dbReference type="InterPro" id="IPR050553">
    <property type="entry name" value="Thioredoxin_ResA/DsbE_sf"/>
</dbReference>
<keyword evidence="3" id="KW-1015">Disulfide bond</keyword>
<dbReference type="EMBL" id="BK010613">
    <property type="protein sequence ID" value="DAC75848.1"/>
    <property type="molecule type" value="Genomic_DNA"/>
</dbReference>
<name>A0A455ZDN0_9FLAO</name>
<feature type="domain" description="Thioredoxin" evidence="5">
    <location>
        <begin position="29"/>
        <end position="174"/>
    </location>
</feature>
<evidence type="ECO:0000259" key="5">
    <source>
        <dbReference type="PROSITE" id="PS51352"/>
    </source>
</evidence>
<dbReference type="GO" id="GO:0017004">
    <property type="term" value="P:cytochrome complex assembly"/>
    <property type="evidence" value="ECO:0007669"/>
    <property type="project" value="UniProtKB-KW"/>
</dbReference>
<reference evidence="9" key="9">
    <citation type="submission" date="2023-02" db="EMBL/GenBank/DDBJ databases">
        <title>Elizabethkingia anophelis draft genomes.</title>
        <authorList>
            <person name="Nicholson A.C."/>
            <person name="Whitney A.M."/>
            <person name="Humrighouse B.W."/>
            <person name="Villarma A."/>
            <person name="Bell M."/>
            <person name="Mcquiston J."/>
        </authorList>
    </citation>
    <scope>NUCLEOTIDE SEQUENCE</scope>
    <source>
        <strain evidence="9">B4955</strain>
    </source>
</reference>